<proteinExistence type="inferred from homology"/>
<dbReference type="SMART" id="SM00934">
    <property type="entry name" value="OMPdecase"/>
    <property type="match status" value="1"/>
</dbReference>
<dbReference type="HAMAP" id="MF_01215">
    <property type="entry name" value="OMPdecase_type2"/>
    <property type="match status" value="1"/>
</dbReference>
<dbReference type="NCBIfam" id="TIGR02127">
    <property type="entry name" value="pyrF_sub2"/>
    <property type="match status" value="1"/>
</dbReference>
<evidence type="ECO:0000256" key="7">
    <source>
        <dbReference type="HAMAP-Rule" id="MF_01215"/>
    </source>
</evidence>
<evidence type="ECO:0000259" key="8">
    <source>
        <dbReference type="SMART" id="SM00934"/>
    </source>
</evidence>
<dbReference type="Proteomes" id="UP001519363">
    <property type="component" value="Unassembled WGS sequence"/>
</dbReference>
<dbReference type="InterPro" id="IPR011060">
    <property type="entry name" value="RibuloseP-bd_barrel"/>
</dbReference>
<sequence>MSLTFGQKLHAAVSARGPLCAGIDPHPGLLAAWGLAADVAGLERFARTTVEALADRVAVLKPQSAFFEAYGSRGVAVLERVIADSREAGALVLVDAKRGDIGSTMAAYAAAYLTEGSPLAGDAVTVSPYLGFGSLDPALRAAEENGRGIFVLALTSNPEARTVQSAVGEDGKTISQAMVDAVAEVNSGAAPLGSAGVVIGATVGRHGLELSQLNGPILAPGYGAQGAGPAELKAVFGDALPLVLPTSSRDILKHGPDVGALREAAARTLAEVAELSSV</sequence>
<dbReference type="InterPro" id="IPR001754">
    <property type="entry name" value="OMPdeCOase_dom"/>
</dbReference>
<dbReference type="EC" id="4.1.1.23" evidence="7"/>
<comment type="caution">
    <text evidence="9">The sequence shown here is derived from an EMBL/GenBank/DDBJ whole genome shotgun (WGS) entry which is preliminary data.</text>
</comment>
<reference evidence="9 10" key="1">
    <citation type="submission" date="2021-03" db="EMBL/GenBank/DDBJ databases">
        <title>Sequencing the genomes of 1000 actinobacteria strains.</title>
        <authorList>
            <person name="Klenk H.-P."/>
        </authorList>
    </citation>
    <scope>NUCLEOTIDE SEQUENCE [LARGE SCALE GENOMIC DNA]</scope>
    <source>
        <strain evidence="9 10">DSM 44580</strain>
    </source>
</reference>
<dbReference type="PANTHER" id="PTHR43375:SF1">
    <property type="entry name" value="OROTIDINE 5'-PHOSPHATE DECARBOXYLASE"/>
    <property type="match status" value="1"/>
</dbReference>
<dbReference type="CDD" id="cd04725">
    <property type="entry name" value="OMP_decarboxylase_like"/>
    <property type="match status" value="1"/>
</dbReference>
<feature type="domain" description="Orotidine 5'-phosphate decarboxylase" evidence="8">
    <location>
        <begin position="18"/>
        <end position="264"/>
    </location>
</feature>
<dbReference type="GO" id="GO:0004590">
    <property type="term" value="F:orotidine-5'-phosphate decarboxylase activity"/>
    <property type="evidence" value="ECO:0007669"/>
    <property type="project" value="UniProtKB-EC"/>
</dbReference>
<comment type="similarity">
    <text evidence="2 7">Belongs to the OMP decarboxylase family. Type 2 subfamily.</text>
</comment>
<dbReference type="InterPro" id="IPR011995">
    <property type="entry name" value="OMPdecase_type-2"/>
</dbReference>
<keyword evidence="3 7" id="KW-0210">Decarboxylase</keyword>
<keyword evidence="10" id="KW-1185">Reference proteome</keyword>
<evidence type="ECO:0000313" key="9">
    <source>
        <dbReference type="EMBL" id="MBP2472884.1"/>
    </source>
</evidence>
<evidence type="ECO:0000256" key="4">
    <source>
        <dbReference type="ARBA" id="ARBA00022975"/>
    </source>
</evidence>
<comment type="pathway">
    <text evidence="1 7">Pyrimidine metabolism; UMP biosynthesis via de novo pathway; UMP from orotate: step 2/2.</text>
</comment>
<dbReference type="InterPro" id="IPR013785">
    <property type="entry name" value="Aldolase_TIM"/>
</dbReference>
<protein>
    <recommendedName>
        <fullName evidence="7">Orotidine 5'-phosphate decarboxylase</fullName>
        <ecNumber evidence="7">4.1.1.23</ecNumber>
    </recommendedName>
    <alternativeName>
        <fullName evidence="7">OMP decarboxylase</fullName>
        <shortName evidence="7">OMPDCase</shortName>
        <shortName evidence="7">OMPdecase</shortName>
    </alternativeName>
</protein>
<evidence type="ECO:0000256" key="6">
    <source>
        <dbReference type="ARBA" id="ARBA00049157"/>
    </source>
</evidence>
<evidence type="ECO:0000256" key="5">
    <source>
        <dbReference type="ARBA" id="ARBA00023239"/>
    </source>
</evidence>
<dbReference type="Pfam" id="PF00215">
    <property type="entry name" value="OMPdecase"/>
    <property type="match status" value="1"/>
</dbReference>
<accession>A0ABS5A9I8</accession>
<evidence type="ECO:0000256" key="1">
    <source>
        <dbReference type="ARBA" id="ARBA00004861"/>
    </source>
</evidence>
<keyword evidence="5 7" id="KW-0456">Lyase</keyword>
<dbReference type="PANTHER" id="PTHR43375">
    <property type="entry name" value="OROTIDINE 5'-PHOSPHATE DECARBOXYLASE"/>
    <property type="match status" value="1"/>
</dbReference>
<dbReference type="PROSITE" id="PS00156">
    <property type="entry name" value="OMPDECASE"/>
    <property type="match status" value="1"/>
</dbReference>
<dbReference type="InterPro" id="IPR018089">
    <property type="entry name" value="OMPdecase_AS"/>
</dbReference>
<evidence type="ECO:0000313" key="10">
    <source>
        <dbReference type="Proteomes" id="UP001519363"/>
    </source>
</evidence>
<comment type="catalytic activity">
    <reaction evidence="6 7">
        <text>orotidine 5'-phosphate + H(+) = UMP + CO2</text>
        <dbReference type="Rhea" id="RHEA:11596"/>
        <dbReference type="ChEBI" id="CHEBI:15378"/>
        <dbReference type="ChEBI" id="CHEBI:16526"/>
        <dbReference type="ChEBI" id="CHEBI:57538"/>
        <dbReference type="ChEBI" id="CHEBI:57865"/>
        <dbReference type="EC" id="4.1.1.23"/>
    </reaction>
</comment>
<dbReference type="SUPFAM" id="SSF51366">
    <property type="entry name" value="Ribulose-phoshate binding barrel"/>
    <property type="match status" value="1"/>
</dbReference>
<keyword evidence="4 7" id="KW-0665">Pyrimidine biosynthesis</keyword>
<feature type="active site" description="Proton donor" evidence="7">
    <location>
        <position position="97"/>
    </location>
</feature>
<name>A0ABS5A9I8_9PSEU</name>
<organism evidence="9 10">
    <name type="scientific">Crossiella equi</name>
    <dbReference type="NCBI Taxonomy" id="130796"/>
    <lineage>
        <taxon>Bacteria</taxon>
        <taxon>Bacillati</taxon>
        <taxon>Actinomycetota</taxon>
        <taxon>Actinomycetes</taxon>
        <taxon>Pseudonocardiales</taxon>
        <taxon>Pseudonocardiaceae</taxon>
        <taxon>Crossiella</taxon>
    </lineage>
</organism>
<dbReference type="Gene3D" id="3.20.20.70">
    <property type="entry name" value="Aldolase class I"/>
    <property type="match status" value="1"/>
</dbReference>
<gene>
    <name evidence="7" type="primary">pyrF</name>
    <name evidence="9" type="ORF">JOF53_001756</name>
</gene>
<dbReference type="EMBL" id="JAGIOO010000001">
    <property type="protein sequence ID" value="MBP2472884.1"/>
    <property type="molecule type" value="Genomic_DNA"/>
</dbReference>
<evidence type="ECO:0000256" key="2">
    <source>
        <dbReference type="ARBA" id="ARBA00008847"/>
    </source>
</evidence>
<evidence type="ECO:0000256" key="3">
    <source>
        <dbReference type="ARBA" id="ARBA00022793"/>
    </source>
</evidence>